<keyword evidence="12" id="KW-1185">Reference proteome</keyword>
<evidence type="ECO:0000313" key="10">
    <source>
        <dbReference type="EMBL" id="SDD41226.1"/>
    </source>
</evidence>
<evidence type="ECO:0000313" key="11">
    <source>
        <dbReference type="EMBL" id="SET98778.1"/>
    </source>
</evidence>
<dbReference type="SMART" id="SM00091">
    <property type="entry name" value="PAS"/>
    <property type="match status" value="4"/>
</dbReference>
<gene>
    <name evidence="11" type="ORF">SAMN04488694_12331</name>
    <name evidence="10" type="ORF">SAMN05192552_10229</name>
</gene>
<evidence type="ECO:0000256" key="1">
    <source>
        <dbReference type="ARBA" id="ARBA00000085"/>
    </source>
</evidence>
<evidence type="ECO:0000256" key="3">
    <source>
        <dbReference type="ARBA" id="ARBA00022553"/>
    </source>
</evidence>
<protein>
    <recommendedName>
        <fullName evidence="2">histidine kinase</fullName>
        <ecNumber evidence="2">2.7.13.3</ecNumber>
    </recommendedName>
</protein>
<dbReference type="PROSITE" id="PS50109">
    <property type="entry name" value="HIS_KIN"/>
    <property type="match status" value="1"/>
</dbReference>
<dbReference type="InterPro" id="IPR004358">
    <property type="entry name" value="Sig_transdc_His_kin-like_C"/>
</dbReference>
<feature type="domain" description="PAC" evidence="9">
    <location>
        <begin position="442"/>
        <end position="494"/>
    </location>
</feature>
<dbReference type="AlphaFoldDB" id="A0A1I0INQ7"/>
<dbReference type="CDD" id="cd00082">
    <property type="entry name" value="HisKA"/>
    <property type="match status" value="1"/>
</dbReference>
<dbReference type="FunFam" id="3.30.450.20:FF:000155">
    <property type="entry name" value="Sensor histidine kinase TodS"/>
    <property type="match status" value="1"/>
</dbReference>
<dbReference type="STRING" id="392421.SAMN04488694_12331"/>
<dbReference type="CDD" id="cd00130">
    <property type="entry name" value="PAS"/>
    <property type="match status" value="4"/>
</dbReference>
<dbReference type="SMART" id="SM00388">
    <property type="entry name" value="HisKA"/>
    <property type="match status" value="1"/>
</dbReference>
<feature type="coiled-coil region" evidence="6">
    <location>
        <begin position="348"/>
        <end position="375"/>
    </location>
</feature>
<dbReference type="InterPro" id="IPR005467">
    <property type="entry name" value="His_kinase_dom"/>
</dbReference>
<evidence type="ECO:0000256" key="2">
    <source>
        <dbReference type="ARBA" id="ARBA00012438"/>
    </source>
</evidence>
<comment type="catalytic activity">
    <reaction evidence="1">
        <text>ATP + protein L-histidine = ADP + protein N-phospho-L-histidine.</text>
        <dbReference type="EC" id="2.7.13.3"/>
    </reaction>
</comment>
<reference evidence="12 13" key="1">
    <citation type="submission" date="2016-10" db="EMBL/GenBank/DDBJ databases">
        <authorList>
            <person name="Varghese N."/>
            <person name="Submissions S."/>
        </authorList>
    </citation>
    <scope>NUCLEOTIDE SEQUENCE [LARGE SCALE GENOMIC DNA]</scope>
    <source>
        <strain evidence="10 13">CDM_1</strain>
        <strain evidence="12">CDM_6</strain>
    </source>
</reference>
<keyword evidence="6" id="KW-0175">Coiled coil</keyword>
<evidence type="ECO:0000313" key="13">
    <source>
        <dbReference type="Proteomes" id="UP000324021"/>
    </source>
</evidence>
<dbReference type="EC" id="2.7.13.3" evidence="2"/>
<dbReference type="SMART" id="SM00086">
    <property type="entry name" value="PAC"/>
    <property type="match status" value="2"/>
</dbReference>
<evidence type="ECO:0000256" key="4">
    <source>
        <dbReference type="ARBA" id="ARBA00022679"/>
    </source>
</evidence>
<dbReference type="SMART" id="SM00387">
    <property type="entry name" value="HATPase_c"/>
    <property type="match status" value="1"/>
</dbReference>
<dbReference type="Pfam" id="PF08448">
    <property type="entry name" value="PAS_4"/>
    <property type="match status" value="3"/>
</dbReference>
<evidence type="ECO:0000259" key="9">
    <source>
        <dbReference type="PROSITE" id="PS50113"/>
    </source>
</evidence>
<dbReference type="GO" id="GO:0000155">
    <property type="term" value="F:phosphorelay sensor kinase activity"/>
    <property type="evidence" value="ECO:0007669"/>
    <property type="project" value="InterPro"/>
</dbReference>
<dbReference type="Gene3D" id="3.30.450.20">
    <property type="entry name" value="PAS domain"/>
    <property type="match status" value="4"/>
</dbReference>
<dbReference type="InterPro" id="IPR013655">
    <property type="entry name" value="PAS_fold_3"/>
</dbReference>
<feature type="domain" description="Histidine kinase" evidence="7">
    <location>
        <begin position="505"/>
        <end position="701"/>
    </location>
</feature>
<dbReference type="PANTHER" id="PTHR43304">
    <property type="entry name" value="PHYTOCHROME-LIKE PROTEIN CPH1"/>
    <property type="match status" value="1"/>
</dbReference>
<dbReference type="Gene3D" id="2.10.70.100">
    <property type="match status" value="1"/>
</dbReference>
<reference evidence="11" key="2">
    <citation type="submission" date="2016-10" db="EMBL/GenBank/DDBJ databases">
        <authorList>
            <person name="de Groot N.N."/>
        </authorList>
    </citation>
    <scope>NUCLEOTIDE SEQUENCE [LARGE SCALE GENOMIC DNA]</scope>
    <source>
        <strain evidence="11">CDM_6</strain>
    </source>
</reference>
<dbReference type="OrthoDB" id="230688at2157"/>
<dbReference type="PROSITE" id="PS50113">
    <property type="entry name" value="PAC"/>
    <property type="match status" value="1"/>
</dbReference>
<dbReference type="PROSITE" id="PS50112">
    <property type="entry name" value="PAS"/>
    <property type="match status" value="2"/>
</dbReference>
<dbReference type="PRINTS" id="PR00344">
    <property type="entry name" value="BCTRLSENSOR"/>
</dbReference>
<evidence type="ECO:0000259" key="7">
    <source>
        <dbReference type="PROSITE" id="PS50109"/>
    </source>
</evidence>
<feature type="domain" description="PAS" evidence="8">
    <location>
        <begin position="118"/>
        <end position="193"/>
    </location>
</feature>
<dbReference type="InterPro" id="IPR035965">
    <property type="entry name" value="PAS-like_dom_sf"/>
</dbReference>
<organism evidence="11 12">
    <name type="scientific">Natrinema hispanicum</name>
    <dbReference type="NCBI Taxonomy" id="392421"/>
    <lineage>
        <taxon>Archaea</taxon>
        <taxon>Methanobacteriati</taxon>
        <taxon>Methanobacteriota</taxon>
        <taxon>Stenosarchaea group</taxon>
        <taxon>Halobacteria</taxon>
        <taxon>Halobacteriales</taxon>
        <taxon>Natrialbaceae</taxon>
        <taxon>Natrinema</taxon>
    </lineage>
</organism>
<keyword evidence="5" id="KW-0418">Kinase</keyword>
<keyword evidence="4" id="KW-0808">Transferase</keyword>
<dbReference type="CDD" id="cd00075">
    <property type="entry name" value="HATPase"/>
    <property type="match status" value="1"/>
</dbReference>
<dbReference type="InterPro" id="IPR036097">
    <property type="entry name" value="HisK_dim/P_sf"/>
</dbReference>
<dbReference type="NCBIfam" id="TIGR00229">
    <property type="entry name" value="sensory_box"/>
    <property type="match status" value="4"/>
</dbReference>
<feature type="domain" description="PAS" evidence="8">
    <location>
        <begin position="240"/>
        <end position="285"/>
    </location>
</feature>
<dbReference type="InterPro" id="IPR052162">
    <property type="entry name" value="Sensor_kinase/Photoreceptor"/>
</dbReference>
<keyword evidence="3" id="KW-0597">Phosphoprotein</keyword>
<dbReference type="Gene3D" id="3.30.565.10">
    <property type="entry name" value="Histidine kinase-like ATPase, C-terminal domain"/>
    <property type="match status" value="1"/>
</dbReference>
<evidence type="ECO:0000256" key="6">
    <source>
        <dbReference type="SAM" id="Coils"/>
    </source>
</evidence>
<dbReference type="InterPro" id="IPR003661">
    <property type="entry name" value="HisK_dim/P_dom"/>
</dbReference>
<dbReference type="EMBL" id="FMZP01000022">
    <property type="protein sequence ID" value="SDD41226.1"/>
    <property type="molecule type" value="Genomic_DNA"/>
</dbReference>
<dbReference type="Pfam" id="PF02518">
    <property type="entry name" value="HATPase_c"/>
    <property type="match status" value="1"/>
</dbReference>
<evidence type="ECO:0000259" key="8">
    <source>
        <dbReference type="PROSITE" id="PS50112"/>
    </source>
</evidence>
<dbReference type="Pfam" id="PF08447">
    <property type="entry name" value="PAS_3"/>
    <property type="match status" value="1"/>
</dbReference>
<dbReference type="InterPro" id="IPR003594">
    <property type="entry name" value="HATPase_dom"/>
</dbReference>
<dbReference type="SUPFAM" id="SSF47384">
    <property type="entry name" value="Homodimeric domain of signal transducing histidine kinase"/>
    <property type="match status" value="1"/>
</dbReference>
<dbReference type="Proteomes" id="UP000324021">
    <property type="component" value="Unassembled WGS sequence"/>
</dbReference>
<dbReference type="PANTHER" id="PTHR43304:SF1">
    <property type="entry name" value="PAC DOMAIN-CONTAINING PROTEIN"/>
    <property type="match status" value="1"/>
</dbReference>
<accession>A0A1I0INQ7</accession>
<dbReference type="SUPFAM" id="SSF55874">
    <property type="entry name" value="ATPase domain of HSP90 chaperone/DNA topoisomerase II/histidine kinase"/>
    <property type="match status" value="1"/>
</dbReference>
<dbReference type="InterPro" id="IPR000014">
    <property type="entry name" value="PAS"/>
</dbReference>
<dbReference type="Pfam" id="PF00512">
    <property type="entry name" value="HisKA"/>
    <property type="match status" value="1"/>
</dbReference>
<evidence type="ECO:0000313" key="12">
    <source>
        <dbReference type="Proteomes" id="UP000199320"/>
    </source>
</evidence>
<dbReference type="InterPro" id="IPR036890">
    <property type="entry name" value="HATPase_C_sf"/>
</dbReference>
<dbReference type="EMBL" id="FOIC01000023">
    <property type="protein sequence ID" value="SET98778.1"/>
    <property type="molecule type" value="Genomic_DNA"/>
</dbReference>
<dbReference type="Gene3D" id="1.10.287.130">
    <property type="match status" value="1"/>
</dbReference>
<dbReference type="RefSeq" id="WP_092934762.1">
    <property type="nucleotide sequence ID" value="NZ_FMZP01000022.1"/>
</dbReference>
<dbReference type="InterPro" id="IPR000700">
    <property type="entry name" value="PAS-assoc_C"/>
</dbReference>
<evidence type="ECO:0000256" key="5">
    <source>
        <dbReference type="ARBA" id="ARBA00022777"/>
    </source>
</evidence>
<name>A0A1I0INQ7_9EURY</name>
<dbReference type="InterPro" id="IPR001610">
    <property type="entry name" value="PAC"/>
</dbReference>
<proteinExistence type="predicted"/>
<dbReference type="Proteomes" id="UP000199320">
    <property type="component" value="Unassembled WGS sequence"/>
</dbReference>
<dbReference type="SUPFAM" id="SSF55785">
    <property type="entry name" value="PYP-like sensor domain (PAS domain)"/>
    <property type="match status" value="4"/>
</dbReference>
<sequence length="703" mass="79875">MSNSQSTYERLTERISDACCAVDTECRVTYWNDRMDEWTGVPAAAIEGEVVWDVVPSFRGSKFEGQCREAIQTQEARSFETRFGDPLDSWIEVSIYVNADGLTILSREITERKARQERVELAETLFENTQDALFLIDLDEETDKFQLERVNPAYERHTGLTSDELSGRGLRDVFGFEEGNSILEKYRECVARREPIEYEELVSVPNEGPYWETRIAPVIVDGTVEKLVGATRNITAQKDRERRYDAIFNQTYQYIGLLDTDGTLLEANDSALEFGGLKREEVIGELFWDTYWWQRDEHTRMQLKDAVTSAANGEFVRYDVEVQGADETAIIDFSIRPITDERDNVVLLVTEGRNITKHKQRARELEQKREFLRQIQSAADIGGWEVDFRTETMRWTDEVYRIHELPTEYEPAVEDGIDFYHPQDRATITDAFERLRKTGDGYDLELRIITAADERRWVRTLGAPWYDDDGTLIGARGAFQDITERKERERELQRTNARLEEFASVVSHDLRNPLTVAQAALELGRESGAAEDFDRIKAAHKRMNALIGDLLTLARNGQQVDETQPIVLQTLLESVCETLPNDRATIDIALGDYRLEGDEARLRQLIENLLSNALTHGGDDVTIRVGRLESRDGFYVADDGPGIPPAIREEIFDQGYSTTSEGTGFGLAIVKGIAEAHGWTVGVTESEDGGARFEVTTAQRNPA</sequence>
<dbReference type="InterPro" id="IPR013656">
    <property type="entry name" value="PAS_4"/>
</dbReference>